<dbReference type="PANTHER" id="PTHR33693:SF1">
    <property type="entry name" value="TYPE-4 URACIL-DNA GLYCOSYLASE"/>
    <property type="match status" value="1"/>
</dbReference>
<keyword evidence="5" id="KW-0408">Iron</keyword>
<reference evidence="9 10" key="1">
    <citation type="journal article" date="2016" name="Nat. Commun.">
        <title>Thousands of microbial genomes shed light on interconnected biogeochemical processes in an aquifer system.</title>
        <authorList>
            <person name="Anantharaman K."/>
            <person name="Brown C.T."/>
            <person name="Hug L.A."/>
            <person name="Sharon I."/>
            <person name="Castelle C.J."/>
            <person name="Probst A.J."/>
            <person name="Thomas B.C."/>
            <person name="Singh A."/>
            <person name="Wilkins M.J."/>
            <person name="Karaoz U."/>
            <person name="Brodie E.L."/>
            <person name="Williams K.H."/>
            <person name="Hubbard S.S."/>
            <person name="Banfield J.F."/>
        </authorList>
    </citation>
    <scope>NUCLEOTIDE SEQUENCE [LARGE SCALE GENOMIC DNA]</scope>
</reference>
<dbReference type="PANTHER" id="PTHR33693">
    <property type="entry name" value="TYPE-5 URACIL-DNA GLYCOSYLASE"/>
    <property type="match status" value="1"/>
</dbReference>
<name>A0A1F8EAY2_9BACT</name>
<dbReference type="SMART" id="SM00986">
    <property type="entry name" value="UDG"/>
    <property type="match status" value="1"/>
</dbReference>
<evidence type="ECO:0000313" key="9">
    <source>
        <dbReference type="EMBL" id="OGM97278.1"/>
    </source>
</evidence>
<dbReference type="InterPro" id="IPR005122">
    <property type="entry name" value="Uracil-DNA_glycosylase-like"/>
</dbReference>
<organism evidence="9 10">
    <name type="scientific">Candidatus Yanofskybacteria bacterium RIFCSPHIGHO2_01_FULL_41_21</name>
    <dbReference type="NCBI Taxonomy" id="1802660"/>
    <lineage>
        <taxon>Bacteria</taxon>
        <taxon>Candidatus Yanofskyibacteriota</taxon>
    </lineage>
</organism>
<evidence type="ECO:0000256" key="5">
    <source>
        <dbReference type="ARBA" id="ARBA00023004"/>
    </source>
</evidence>
<gene>
    <name evidence="9" type="ORF">A2735_02605</name>
</gene>
<dbReference type="GO" id="GO:0006281">
    <property type="term" value="P:DNA repair"/>
    <property type="evidence" value="ECO:0007669"/>
    <property type="project" value="UniProtKB-KW"/>
</dbReference>
<evidence type="ECO:0000256" key="6">
    <source>
        <dbReference type="ARBA" id="ARBA00023014"/>
    </source>
</evidence>
<keyword evidence="3" id="KW-0227">DNA damage</keyword>
<keyword evidence="1" id="KW-0004">4Fe-4S</keyword>
<dbReference type="EMBL" id="MGJA01000014">
    <property type="protein sequence ID" value="OGM97278.1"/>
    <property type="molecule type" value="Genomic_DNA"/>
</dbReference>
<dbReference type="GO" id="GO:0046872">
    <property type="term" value="F:metal ion binding"/>
    <property type="evidence" value="ECO:0007669"/>
    <property type="project" value="UniProtKB-KW"/>
</dbReference>
<dbReference type="Gene3D" id="3.40.470.10">
    <property type="entry name" value="Uracil-DNA glycosylase-like domain"/>
    <property type="match status" value="1"/>
</dbReference>
<dbReference type="AlphaFoldDB" id="A0A1F8EAY2"/>
<evidence type="ECO:0000256" key="1">
    <source>
        <dbReference type="ARBA" id="ARBA00022485"/>
    </source>
</evidence>
<dbReference type="Pfam" id="PF03167">
    <property type="entry name" value="UDG"/>
    <property type="match status" value="1"/>
</dbReference>
<dbReference type="SMART" id="SM00987">
    <property type="entry name" value="UreE_C"/>
    <property type="match status" value="1"/>
</dbReference>
<keyword evidence="4" id="KW-0378">Hydrolase</keyword>
<keyword evidence="6" id="KW-0411">Iron-sulfur</keyword>
<dbReference type="CDD" id="cd10030">
    <property type="entry name" value="UDG-F4_TTUDGA_SPO1dp_like"/>
    <property type="match status" value="1"/>
</dbReference>
<dbReference type="SUPFAM" id="SSF52141">
    <property type="entry name" value="Uracil-DNA glycosylase-like"/>
    <property type="match status" value="1"/>
</dbReference>
<evidence type="ECO:0000313" key="10">
    <source>
        <dbReference type="Proteomes" id="UP000178520"/>
    </source>
</evidence>
<keyword evidence="2" id="KW-0479">Metal-binding</keyword>
<accession>A0A1F8EAY2</accession>
<dbReference type="InterPro" id="IPR036895">
    <property type="entry name" value="Uracil-DNA_glycosylase-like_sf"/>
</dbReference>
<dbReference type="GO" id="GO:0097506">
    <property type="term" value="F:deaminated base DNA N-glycosylase activity"/>
    <property type="evidence" value="ECO:0007669"/>
    <property type="project" value="UniProtKB-ARBA"/>
</dbReference>
<comment type="caution">
    <text evidence="9">The sequence shown here is derived from an EMBL/GenBank/DDBJ whole genome shotgun (WGS) entry which is preliminary data.</text>
</comment>
<proteinExistence type="predicted"/>
<evidence type="ECO:0000259" key="8">
    <source>
        <dbReference type="SMART" id="SM00986"/>
    </source>
</evidence>
<dbReference type="GO" id="GO:0051539">
    <property type="term" value="F:4 iron, 4 sulfur cluster binding"/>
    <property type="evidence" value="ECO:0007669"/>
    <property type="project" value="UniProtKB-KW"/>
</dbReference>
<sequence>MKTTATTTPQELDRVNKALKKKFLNKKLVLGSGSVPAKVVFVTEIPGPDEMRESRPLTGLSEKMLHQVLKSIGIDKKKIYVTSVVKYSALPGKILSPKEIKSHIPFLKEEIKALNPQVVVTLGMSALNGIGLRQPLDNVHGRTFNFGSYELIPTFHPNHAINDPQVKLHMTNDLSKLKELLKKPVVE</sequence>
<dbReference type="STRING" id="1802660.A2735_02605"/>
<protein>
    <recommendedName>
        <fullName evidence="8">Uracil-DNA glycosylase-like domain-containing protein</fullName>
    </recommendedName>
</protein>
<evidence type="ECO:0000256" key="3">
    <source>
        <dbReference type="ARBA" id="ARBA00022763"/>
    </source>
</evidence>
<evidence type="ECO:0000256" key="7">
    <source>
        <dbReference type="ARBA" id="ARBA00023204"/>
    </source>
</evidence>
<feature type="domain" description="Uracil-DNA glycosylase-like" evidence="8">
    <location>
        <begin position="30"/>
        <end position="175"/>
    </location>
</feature>
<evidence type="ECO:0000256" key="4">
    <source>
        <dbReference type="ARBA" id="ARBA00022801"/>
    </source>
</evidence>
<evidence type="ECO:0000256" key="2">
    <source>
        <dbReference type="ARBA" id="ARBA00022723"/>
    </source>
</evidence>
<keyword evidence="7" id="KW-0234">DNA repair</keyword>
<dbReference type="Proteomes" id="UP000178520">
    <property type="component" value="Unassembled WGS sequence"/>
</dbReference>
<dbReference type="InterPro" id="IPR051536">
    <property type="entry name" value="UDG_Type-4/5"/>
</dbReference>